<gene>
    <name evidence="7" type="ORF">BAU28_18450</name>
</gene>
<evidence type="ECO:0000256" key="4">
    <source>
        <dbReference type="ARBA" id="ARBA00023136"/>
    </source>
</evidence>
<keyword evidence="3 5" id="KW-1133">Transmembrane helix</keyword>
<proteinExistence type="predicted"/>
<evidence type="ECO:0000313" key="8">
    <source>
        <dbReference type="Proteomes" id="UP000182788"/>
    </source>
</evidence>
<feature type="domain" description="Methylamine utilisation protein MauE" evidence="6">
    <location>
        <begin position="7"/>
        <end position="133"/>
    </location>
</feature>
<reference evidence="7 8" key="1">
    <citation type="submission" date="2016-06" db="EMBL/GenBank/DDBJ databases">
        <title>First insights into the genetic diversity and population structure of in the Bacillus cereus group bacteria from diverse marine environments.</title>
        <authorList>
            <person name="Liu Y."/>
            <person name="Lai Q."/>
            <person name="Shao Z."/>
        </authorList>
    </citation>
    <scope>NUCLEOTIDE SEQUENCE [LARGE SCALE GENOMIC DNA]</scope>
    <source>
        <strain evidence="7 8">NH24A2</strain>
    </source>
</reference>
<feature type="transmembrane region" description="Helical" evidence="5">
    <location>
        <begin position="76"/>
        <end position="93"/>
    </location>
</feature>
<comment type="subcellular location">
    <subcellularLocation>
        <location evidence="1">Membrane</location>
        <topology evidence="1">Multi-pass membrane protein</topology>
    </subcellularLocation>
</comment>
<evidence type="ECO:0000259" key="6">
    <source>
        <dbReference type="Pfam" id="PF07291"/>
    </source>
</evidence>
<dbReference type="AlphaFoldDB" id="A0A1J9U7M5"/>
<evidence type="ECO:0000256" key="3">
    <source>
        <dbReference type="ARBA" id="ARBA00022989"/>
    </source>
</evidence>
<dbReference type="InterPro" id="IPR009908">
    <property type="entry name" value="Methylamine_util_MauE"/>
</dbReference>
<evidence type="ECO:0000313" key="7">
    <source>
        <dbReference type="EMBL" id="OJD73993.1"/>
    </source>
</evidence>
<keyword evidence="4 5" id="KW-0472">Membrane</keyword>
<dbReference type="RefSeq" id="WP_071720505.1">
    <property type="nucleotide sequence ID" value="NZ_CBCSHB010000009.1"/>
</dbReference>
<dbReference type="Proteomes" id="UP000182788">
    <property type="component" value="Unassembled WGS sequence"/>
</dbReference>
<accession>A0A1J9U7M5</accession>
<protein>
    <recommendedName>
        <fullName evidence="6">Methylamine utilisation protein MauE domain-containing protein</fullName>
    </recommendedName>
</protein>
<dbReference type="GeneID" id="87594552"/>
<dbReference type="UniPathway" id="UPA00895"/>
<sequence length="141" mass="15840">MTNLLYVTQGLSIIAGLVYLKSSVGKLKNPYTFSHVIQSYKIPILNPIAMPIGIIMGPLEFVLGIALIINFYRVEALYIALILQLIFIVLMLIRFNKVLPFGCGCFGLHGPGKVTSSKIIFNFLYSILLVFILVHYTFFYS</sequence>
<feature type="transmembrane region" description="Helical" evidence="5">
    <location>
        <begin position="44"/>
        <end position="69"/>
    </location>
</feature>
<name>A0A1J9U7M5_9BACI</name>
<feature type="transmembrane region" description="Helical" evidence="5">
    <location>
        <begin position="119"/>
        <end position="139"/>
    </location>
</feature>
<dbReference type="GO" id="GO:0030416">
    <property type="term" value="P:methylamine metabolic process"/>
    <property type="evidence" value="ECO:0007669"/>
    <property type="project" value="InterPro"/>
</dbReference>
<comment type="caution">
    <text evidence="7">The sequence shown here is derived from an EMBL/GenBank/DDBJ whole genome shotgun (WGS) entry which is preliminary data.</text>
</comment>
<keyword evidence="2 5" id="KW-0812">Transmembrane</keyword>
<dbReference type="Pfam" id="PF07291">
    <property type="entry name" value="MauE"/>
    <property type="match status" value="1"/>
</dbReference>
<dbReference type="EMBL" id="MAOI01000121">
    <property type="protein sequence ID" value="OJD73993.1"/>
    <property type="molecule type" value="Genomic_DNA"/>
</dbReference>
<evidence type="ECO:0000256" key="1">
    <source>
        <dbReference type="ARBA" id="ARBA00004141"/>
    </source>
</evidence>
<organism evidence="7 8">
    <name type="scientific">Bacillus paramycoides</name>
    <dbReference type="NCBI Taxonomy" id="2026194"/>
    <lineage>
        <taxon>Bacteria</taxon>
        <taxon>Bacillati</taxon>
        <taxon>Bacillota</taxon>
        <taxon>Bacilli</taxon>
        <taxon>Bacillales</taxon>
        <taxon>Bacillaceae</taxon>
        <taxon>Bacillus</taxon>
        <taxon>Bacillus cereus group</taxon>
    </lineage>
</organism>
<evidence type="ECO:0000256" key="5">
    <source>
        <dbReference type="SAM" id="Phobius"/>
    </source>
</evidence>
<evidence type="ECO:0000256" key="2">
    <source>
        <dbReference type="ARBA" id="ARBA00022692"/>
    </source>
</evidence>
<dbReference type="GO" id="GO:0016020">
    <property type="term" value="C:membrane"/>
    <property type="evidence" value="ECO:0007669"/>
    <property type="project" value="UniProtKB-SubCell"/>
</dbReference>